<keyword evidence="6 7" id="KW-0472">Membrane</keyword>
<evidence type="ECO:0000256" key="1">
    <source>
        <dbReference type="ARBA" id="ARBA00004651"/>
    </source>
</evidence>
<feature type="transmembrane region" description="Helical" evidence="7">
    <location>
        <begin position="157"/>
        <end position="181"/>
    </location>
</feature>
<dbReference type="PANTHER" id="PTHR13084">
    <property type="entry name" value="T-CELL LYMPHOMA BREAKPOINT-ASSOCIATED TARGET 1-RELATED"/>
    <property type="match status" value="1"/>
</dbReference>
<dbReference type="Proteomes" id="UP000515154">
    <property type="component" value="Linkage group LG3"/>
</dbReference>
<reference evidence="10" key="1">
    <citation type="submission" date="2025-08" db="UniProtKB">
        <authorList>
            <consortium name="RefSeq"/>
        </authorList>
    </citation>
    <scope>IDENTIFICATION</scope>
</reference>
<evidence type="ECO:0000313" key="9">
    <source>
        <dbReference type="Proteomes" id="UP000515154"/>
    </source>
</evidence>
<keyword evidence="4 7" id="KW-0812">Transmembrane</keyword>
<feature type="transmembrane region" description="Helical" evidence="7">
    <location>
        <begin position="38"/>
        <end position="60"/>
    </location>
</feature>
<dbReference type="Pfam" id="PF05640">
    <property type="entry name" value="NKAIN"/>
    <property type="match status" value="1"/>
</dbReference>
<keyword evidence="5 7" id="KW-1133">Transmembrane helix</keyword>
<organism evidence="9 10">
    <name type="scientific">Octopus sinensis</name>
    <name type="common">East Asian common octopus</name>
    <dbReference type="NCBI Taxonomy" id="2607531"/>
    <lineage>
        <taxon>Eukaryota</taxon>
        <taxon>Metazoa</taxon>
        <taxon>Spiralia</taxon>
        <taxon>Lophotrochozoa</taxon>
        <taxon>Mollusca</taxon>
        <taxon>Cephalopoda</taxon>
        <taxon>Coleoidea</taxon>
        <taxon>Octopodiformes</taxon>
        <taxon>Octopoda</taxon>
        <taxon>Incirrata</taxon>
        <taxon>Octopodidae</taxon>
        <taxon>Octopus</taxon>
    </lineage>
</organism>
<evidence type="ECO:0000256" key="3">
    <source>
        <dbReference type="ARBA" id="ARBA00022475"/>
    </source>
</evidence>
<dbReference type="RefSeq" id="XP_029633343.1">
    <property type="nucleotide sequence ID" value="XM_029777483.2"/>
</dbReference>
<comment type="subcellular location">
    <subcellularLocation>
        <location evidence="1 7">Cell membrane</location>
        <topology evidence="1 7">Multi-pass membrane protein</topology>
    </subcellularLocation>
</comment>
<evidence type="ECO:0000256" key="8">
    <source>
        <dbReference type="SAM" id="MobiDB-lite"/>
    </source>
</evidence>
<feature type="compositionally biased region" description="Polar residues" evidence="8">
    <location>
        <begin position="311"/>
        <end position="324"/>
    </location>
</feature>
<keyword evidence="3 7" id="KW-1003">Cell membrane</keyword>
<name>A0A6P7S5A2_9MOLL</name>
<evidence type="ECO:0000256" key="5">
    <source>
        <dbReference type="ARBA" id="ARBA00022989"/>
    </source>
</evidence>
<keyword evidence="9" id="KW-1185">Reference proteome</keyword>
<evidence type="ECO:0000256" key="2">
    <source>
        <dbReference type="ARBA" id="ARBA00006364"/>
    </source>
</evidence>
<dbReference type="GO" id="GO:0005886">
    <property type="term" value="C:plasma membrane"/>
    <property type="evidence" value="ECO:0007669"/>
    <property type="project" value="UniProtKB-SubCell"/>
</dbReference>
<dbReference type="AlphaFoldDB" id="A0A6P7S5A2"/>
<evidence type="ECO:0000256" key="6">
    <source>
        <dbReference type="ARBA" id="ARBA00023136"/>
    </source>
</evidence>
<evidence type="ECO:0000256" key="4">
    <source>
        <dbReference type="ARBA" id="ARBA00022692"/>
    </source>
</evidence>
<dbReference type="InterPro" id="IPR008516">
    <property type="entry name" value="Na/K-Atpase_Interacting"/>
</dbReference>
<protein>
    <recommendedName>
        <fullName evidence="7">Sodium/potassium-transporting ATPase subunit beta-1-interacting protein</fullName>
        <shortName evidence="7">Na(+)/K(+)-transporting ATPase subunit beta-1-interacting protein</shortName>
    </recommendedName>
</protein>
<evidence type="ECO:0000256" key="7">
    <source>
        <dbReference type="RuleBase" id="RU368041"/>
    </source>
</evidence>
<dbReference type="GO" id="GO:0002028">
    <property type="term" value="P:regulation of sodium ion transport"/>
    <property type="evidence" value="ECO:0007669"/>
    <property type="project" value="UniProtKB-UniRule"/>
</dbReference>
<gene>
    <name evidence="10" type="primary">LOC115209218</name>
</gene>
<evidence type="ECO:0000313" key="10">
    <source>
        <dbReference type="RefSeq" id="XP_029633343.1"/>
    </source>
</evidence>
<proteinExistence type="inferred from homology"/>
<dbReference type="PANTHER" id="PTHR13084:SF6">
    <property type="entry name" value="SODIUM_POTASSIUM-TRANSPORTING ATPASE SUBUNIT BETA-1-INTERACTING PROTEIN"/>
    <property type="match status" value="1"/>
</dbReference>
<accession>A0A6P7S5A2</accession>
<feature type="transmembrane region" description="Helical" evidence="7">
    <location>
        <begin position="12"/>
        <end position="32"/>
    </location>
</feature>
<comment type="similarity">
    <text evidence="2 7">Belongs to the NKAIN family.</text>
</comment>
<sequence>MGSGRCSLSPTNTAIMVIFVLQLLSTVERLIFDFLGYMWAPIMGNFLQIICVIIGIFGVCQYRPCLVAVYSIWSLLWIGWNIFVICLYLEIGILSRTRELYILNIGTKNKSWWLEHGIGCQVTNNTWEKNYHGETSRPIPPEEFVEGCLVEYYYVEFIHAAVQCLFSFFGFIISCITIYMYTEEDESSTSVNDEMEFVKMRYKSPARNSFKSSYNYGINHATSFDSLGAGGSPSVISSEQPPSYDNHMYDSTAACYSTPASGVGVSRSTAANNPLYATVDRQSLRNKASQRSKSSKKDSNKRKDLPWVHVSPSSNYTNHQLTNY</sequence>
<feature type="compositionally biased region" description="Basic and acidic residues" evidence="8">
    <location>
        <begin position="295"/>
        <end position="306"/>
    </location>
</feature>
<feature type="region of interest" description="Disordered" evidence="8">
    <location>
        <begin position="276"/>
        <end position="324"/>
    </location>
</feature>
<feature type="transmembrane region" description="Helical" evidence="7">
    <location>
        <begin position="67"/>
        <end position="91"/>
    </location>
</feature>